<dbReference type="AlphaFoldDB" id="G2JAG0"/>
<evidence type="ECO:0000313" key="6">
    <source>
        <dbReference type="EMBL" id="CCD29762.1"/>
    </source>
</evidence>
<comment type="similarity">
    <text evidence="5">Belongs to the KdsB family.</text>
</comment>
<dbReference type="EMBL" id="CAFB01000047">
    <property type="protein sequence ID" value="CCD29762.1"/>
    <property type="molecule type" value="Genomic_DNA"/>
</dbReference>
<reference evidence="6 7" key="1">
    <citation type="submission" date="2011-08" db="EMBL/GenBank/DDBJ databases">
        <title>The genome of the obligate endobacterium of an arbuscular mycorrhizal fungus reveals an interphylum network of nutritional interactions.</title>
        <authorList>
            <person name="Ghignone S."/>
            <person name="Salvioli A."/>
            <person name="Anca I."/>
            <person name="Lumini E."/>
            <person name="Ortu G."/>
            <person name="Petiti L."/>
            <person name="Cruveiller S."/>
            <person name="Bianciotto V."/>
            <person name="Piffanelli P."/>
            <person name="Lanfranco L."/>
            <person name="Bonfante P."/>
        </authorList>
    </citation>
    <scope>NUCLEOTIDE SEQUENCE [LARGE SCALE GENOMIC DNA]</scope>
    <source>
        <strain evidence="6 7">BEG34</strain>
    </source>
</reference>
<dbReference type="InterPro" id="IPR029044">
    <property type="entry name" value="Nucleotide-diphossugar_trans"/>
</dbReference>
<dbReference type="PANTHER" id="PTHR42866:SF2">
    <property type="entry name" value="3-DEOXY-MANNO-OCTULOSONATE CYTIDYLYLTRANSFERASE, MITOCHONDRIAL"/>
    <property type="match status" value="1"/>
</dbReference>
<keyword evidence="2 5" id="KW-0808">Transferase</keyword>
<protein>
    <recommendedName>
        <fullName evidence="5">3-deoxy-manno-octulosonate cytidylyltransferase</fullName>
        <ecNumber evidence="5">2.7.7.38</ecNumber>
    </recommendedName>
    <alternativeName>
        <fullName evidence="5">CMP-2-keto-3-deoxyoctulosonic acid synthase</fullName>
        <shortName evidence="5">CKS</shortName>
        <shortName evidence="5">CMP-KDO synthase</shortName>
    </alternativeName>
</protein>
<dbReference type="InterPro" id="IPR004528">
    <property type="entry name" value="KdsB"/>
</dbReference>
<comment type="catalytic activity">
    <reaction evidence="5">
        <text>3-deoxy-alpha-D-manno-oct-2-ulosonate + CTP = CMP-3-deoxy-beta-D-manno-octulosonate + diphosphate</text>
        <dbReference type="Rhea" id="RHEA:23448"/>
        <dbReference type="ChEBI" id="CHEBI:33019"/>
        <dbReference type="ChEBI" id="CHEBI:37563"/>
        <dbReference type="ChEBI" id="CHEBI:85986"/>
        <dbReference type="ChEBI" id="CHEBI:85987"/>
        <dbReference type="EC" id="2.7.7.38"/>
    </reaction>
</comment>
<dbReference type="UniPathway" id="UPA00358">
    <property type="reaction ID" value="UER00476"/>
</dbReference>
<dbReference type="STRING" id="1070319.CAGGBEG34_20013"/>
<dbReference type="FunFam" id="3.90.550.10:FF:000011">
    <property type="entry name" value="3-deoxy-manno-octulosonate cytidylyltransferase"/>
    <property type="match status" value="1"/>
</dbReference>
<evidence type="ECO:0000256" key="1">
    <source>
        <dbReference type="ARBA" id="ARBA00004370"/>
    </source>
</evidence>
<comment type="subcellular location">
    <subcellularLocation>
        <location evidence="5">Cytoplasm</location>
    </subcellularLocation>
    <subcellularLocation>
        <location evidence="1">Membrane</location>
    </subcellularLocation>
</comment>
<evidence type="ECO:0000256" key="5">
    <source>
        <dbReference type="HAMAP-Rule" id="MF_00057"/>
    </source>
</evidence>
<keyword evidence="5" id="KW-0963">Cytoplasm</keyword>
<comment type="caution">
    <text evidence="6">The sequence shown here is derived from an EMBL/GenBank/DDBJ whole genome shotgun (WGS) entry which is preliminary data.</text>
</comment>
<dbReference type="GO" id="GO:0005829">
    <property type="term" value="C:cytosol"/>
    <property type="evidence" value="ECO:0007669"/>
    <property type="project" value="TreeGrafter"/>
</dbReference>
<dbReference type="PANTHER" id="PTHR42866">
    <property type="entry name" value="3-DEOXY-MANNO-OCTULOSONATE CYTIDYLYLTRANSFERASE"/>
    <property type="match status" value="1"/>
</dbReference>
<dbReference type="CDD" id="cd02517">
    <property type="entry name" value="CMP-KDO-Synthetase"/>
    <property type="match status" value="1"/>
</dbReference>
<keyword evidence="3 5" id="KW-0548">Nucleotidyltransferase</keyword>
<dbReference type="NCBIfam" id="NF003952">
    <property type="entry name" value="PRK05450.1-5"/>
    <property type="match status" value="1"/>
</dbReference>
<dbReference type="SUPFAM" id="SSF53448">
    <property type="entry name" value="Nucleotide-diphospho-sugar transferases"/>
    <property type="match status" value="1"/>
</dbReference>
<evidence type="ECO:0000256" key="4">
    <source>
        <dbReference type="ARBA" id="ARBA00022985"/>
    </source>
</evidence>
<proteinExistence type="inferred from homology"/>
<dbReference type="OrthoDB" id="9815559at2"/>
<keyword evidence="7" id="KW-1185">Reference proteome</keyword>
<dbReference type="eggNOG" id="COG1212">
    <property type="taxonomic scope" value="Bacteria"/>
</dbReference>
<comment type="pathway">
    <text evidence="5">Nucleotide-sugar biosynthesis; CMP-3-deoxy-D-manno-octulosonate biosynthesis; CMP-3-deoxy-D-manno-octulosonate from 3-deoxy-D-manno-octulosonate and CTP: step 1/1.</text>
</comment>
<dbReference type="Pfam" id="PF02348">
    <property type="entry name" value="CTP_transf_3"/>
    <property type="match status" value="1"/>
</dbReference>
<comment type="function">
    <text evidence="5">Activates KDO (a required 8-carbon sugar) for incorporation into bacterial lipopolysaccharide in Gram-negative bacteria.</text>
</comment>
<evidence type="ECO:0000256" key="2">
    <source>
        <dbReference type="ARBA" id="ARBA00022679"/>
    </source>
</evidence>
<dbReference type="GO" id="GO:0009103">
    <property type="term" value="P:lipopolysaccharide biosynthetic process"/>
    <property type="evidence" value="ECO:0007669"/>
    <property type="project" value="UniProtKB-UniRule"/>
</dbReference>
<keyword evidence="4 5" id="KW-0448">Lipopolysaccharide biosynthesis</keyword>
<dbReference type="EC" id="2.7.7.38" evidence="5"/>
<dbReference type="Gene3D" id="3.90.550.10">
    <property type="entry name" value="Spore Coat Polysaccharide Biosynthesis Protein SpsA, Chain A"/>
    <property type="match status" value="1"/>
</dbReference>
<evidence type="ECO:0000256" key="3">
    <source>
        <dbReference type="ARBA" id="ARBA00022695"/>
    </source>
</evidence>
<dbReference type="InterPro" id="IPR003329">
    <property type="entry name" value="Cytidylyl_trans"/>
</dbReference>
<sequence>MAPPFIVVIPARLAASRLPHKALADIGGLPMVVRVAMQARASGAARVLIAADAQCICDAAHAHGYEALLTRSDHQSGTDRIAEAARYFGWSDDTLIVNVQGDEPLIEPALIGEVAAHLASRSDSAMATAVHPVTETAEILNPNIVKAVLDARGHALYFSRAPIPWNLQAWPACWNGQYASFPVPHTVYRHIGLYACRASFLRRFVQLPPAPIETIEALEQLRALWYGERIAVLVTHQAPAPGVDTCADLARVRALFAERDGMA</sequence>
<dbReference type="GO" id="GO:0033468">
    <property type="term" value="P:CMP-keto-3-deoxy-D-manno-octulosonic acid biosynthetic process"/>
    <property type="evidence" value="ECO:0007669"/>
    <property type="project" value="UniProtKB-UniRule"/>
</dbReference>
<name>G2JAG0_9BURK</name>
<dbReference type="Proteomes" id="UP000054051">
    <property type="component" value="Unassembled WGS sequence"/>
</dbReference>
<dbReference type="NCBIfam" id="TIGR00466">
    <property type="entry name" value="kdsB"/>
    <property type="match status" value="1"/>
</dbReference>
<accession>G2JAG0</accession>
<dbReference type="GO" id="GO:0008690">
    <property type="term" value="F:3-deoxy-manno-octulosonate cytidylyltransferase activity"/>
    <property type="evidence" value="ECO:0007669"/>
    <property type="project" value="UniProtKB-UniRule"/>
</dbReference>
<dbReference type="RefSeq" id="WP_006682899.1">
    <property type="nucleotide sequence ID" value="NZ_CAFB01000047.1"/>
</dbReference>
<dbReference type="HAMAP" id="MF_00057">
    <property type="entry name" value="KdsB"/>
    <property type="match status" value="1"/>
</dbReference>
<gene>
    <name evidence="5 6" type="primary">kdsB</name>
    <name evidence="6" type="ORF">CAGGBEG34_20013</name>
</gene>
<dbReference type="GO" id="GO:0016020">
    <property type="term" value="C:membrane"/>
    <property type="evidence" value="ECO:0007669"/>
    <property type="project" value="UniProtKB-SubCell"/>
</dbReference>
<organism evidence="6 7">
    <name type="scientific">Candidatus Glomeribacter gigasporarum BEG34</name>
    <dbReference type="NCBI Taxonomy" id="1070319"/>
    <lineage>
        <taxon>Bacteria</taxon>
        <taxon>Pseudomonadati</taxon>
        <taxon>Pseudomonadota</taxon>
        <taxon>Betaproteobacteria</taxon>
        <taxon>Burkholderiales</taxon>
        <taxon>Burkholderiaceae</taxon>
        <taxon>Candidatus Glomeribacter</taxon>
    </lineage>
</organism>
<evidence type="ECO:0000313" key="7">
    <source>
        <dbReference type="Proteomes" id="UP000054051"/>
    </source>
</evidence>